<dbReference type="EMBL" id="JAUEOZ010000001">
    <property type="protein sequence ID" value="MDN2480408.1"/>
    <property type="molecule type" value="Genomic_DNA"/>
</dbReference>
<dbReference type="InterPro" id="IPR028087">
    <property type="entry name" value="Tad_N"/>
</dbReference>
<comment type="caution">
    <text evidence="2">The sequence shown here is derived from an EMBL/GenBank/DDBJ whole genome shotgun (WGS) entry which is preliminary data.</text>
</comment>
<dbReference type="Pfam" id="PF13400">
    <property type="entry name" value="Tad"/>
    <property type="match status" value="1"/>
</dbReference>
<dbReference type="SUPFAM" id="SSF53300">
    <property type="entry name" value="vWA-like"/>
    <property type="match status" value="1"/>
</dbReference>
<proteinExistence type="predicted"/>
<dbReference type="Proteomes" id="UP001169719">
    <property type="component" value="Unassembled WGS sequence"/>
</dbReference>
<evidence type="ECO:0000313" key="3">
    <source>
        <dbReference type="Proteomes" id="UP001169719"/>
    </source>
</evidence>
<evidence type="ECO:0000313" key="2">
    <source>
        <dbReference type="EMBL" id="MDN2480408.1"/>
    </source>
</evidence>
<name>A0ABT7XX99_9VIBR</name>
<dbReference type="InterPro" id="IPR036465">
    <property type="entry name" value="vWFA_dom_sf"/>
</dbReference>
<sequence length="505" mass="56660">MMNQNMNMHSLGNQKGIAAVWFGLTLIPILGMSFLALEGTRYIQETSRLRDAAQAAALAVTIDDKSNLADAMATRYVEDYVRDIDSVDITTTRTYEAPTEDNDNTEKIQYQVEAVTTHSTWFASTLIPSFDETQDLAGQALAIKYPYYLGDKIVDVVLVTDFSGSMNWDWSGASGDVKTKIQTLKLAVSELSSSILVPREGETVVLNRLAIVPFNLRVQDKINGNLFAASQLRYRDDYHESASPRTYEQVNWRFWSRQQFSDIQDCADDVDDCPDQRNGQHQQAKRVVDVMNINDKRLEIPEYVHYSNSVDDMFNNKIVDPDLRFHFKSIDNVLYHSGMTMTSGVGHYVIPLTNDTETIAEMQGMSSGGNTASYQGILRGFQILDDGRPADSATQEERDEYDGKIKIMIILSDGQEFPYTSILPGLVDAGMCDDARSHFLTEDGNLFIGVIGVDFDATQQNGFQKCVLNPDEDIIDVRKREDLIKKIEELIEKGSRGTGVSRLYG</sequence>
<dbReference type="Gene3D" id="3.40.50.410">
    <property type="entry name" value="von Willebrand factor, type A domain"/>
    <property type="match status" value="1"/>
</dbReference>
<evidence type="ECO:0000259" key="1">
    <source>
        <dbReference type="Pfam" id="PF13400"/>
    </source>
</evidence>
<feature type="domain" description="Putative Flp pilus-assembly TadG-like N-terminal" evidence="1">
    <location>
        <begin position="22"/>
        <end position="60"/>
    </location>
</feature>
<gene>
    <name evidence="2" type="ORF">QWJ08_03220</name>
</gene>
<protein>
    <submittedName>
        <fullName evidence="2">Pilus assembly protein TadG-related protein</fullName>
    </submittedName>
</protein>
<dbReference type="RefSeq" id="WP_289960659.1">
    <property type="nucleotide sequence ID" value="NZ_JAUEOZ010000001.1"/>
</dbReference>
<keyword evidence="3" id="KW-1185">Reference proteome</keyword>
<accession>A0ABT7XX99</accession>
<organism evidence="2 3">
    <name type="scientific">Vibrio agarivorans</name>
    <dbReference type="NCBI Taxonomy" id="153622"/>
    <lineage>
        <taxon>Bacteria</taxon>
        <taxon>Pseudomonadati</taxon>
        <taxon>Pseudomonadota</taxon>
        <taxon>Gammaproteobacteria</taxon>
        <taxon>Vibrionales</taxon>
        <taxon>Vibrionaceae</taxon>
        <taxon>Vibrio</taxon>
    </lineage>
</organism>
<reference evidence="2" key="1">
    <citation type="submission" date="2024-05" db="EMBL/GenBank/DDBJ databases">
        <title>Genome Sequences of Four Agar- Degrading Marine Bacteria.</title>
        <authorList>
            <person name="Phillips E.K."/>
            <person name="Shaffer J.C."/>
            <person name="Henson M.W."/>
            <person name="Temperton B."/>
            <person name="Thrash C.J."/>
            <person name="Martin M.O."/>
        </authorList>
    </citation>
    <scope>NUCLEOTIDE SEQUENCE</scope>
    <source>
        <strain evidence="2">EKP203</strain>
    </source>
</reference>